<evidence type="ECO:0000313" key="2">
    <source>
        <dbReference type="EMBL" id="GAA3729030.1"/>
    </source>
</evidence>
<comment type="caution">
    <text evidence="2">The sequence shown here is derived from an EMBL/GenBank/DDBJ whole genome shotgun (WGS) entry which is preliminary data.</text>
</comment>
<feature type="region of interest" description="Disordered" evidence="1">
    <location>
        <begin position="1"/>
        <end position="47"/>
    </location>
</feature>
<evidence type="ECO:0000313" key="3">
    <source>
        <dbReference type="Proteomes" id="UP001499884"/>
    </source>
</evidence>
<feature type="compositionally biased region" description="Polar residues" evidence="1">
    <location>
        <begin position="1"/>
        <end position="13"/>
    </location>
</feature>
<name>A0ABP7F1C6_9ACTN</name>
<keyword evidence="3" id="KW-1185">Reference proteome</keyword>
<dbReference type="EMBL" id="BAABEP010000016">
    <property type="protein sequence ID" value="GAA3729030.1"/>
    <property type="molecule type" value="Genomic_DNA"/>
</dbReference>
<protein>
    <submittedName>
        <fullName evidence="2">Uncharacterized protein</fullName>
    </submittedName>
</protein>
<reference evidence="3" key="1">
    <citation type="journal article" date="2019" name="Int. J. Syst. Evol. Microbiol.">
        <title>The Global Catalogue of Microorganisms (GCM) 10K type strain sequencing project: providing services to taxonomists for standard genome sequencing and annotation.</title>
        <authorList>
            <consortium name="The Broad Institute Genomics Platform"/>
            <consortium name="The Broad Institute Genome Sequencing Center for Infectious Disease"/>
            <person name="Wu L."/>
            <person name="Ma J."/>
        </authorList>
    </citation>
    <scope>NUCLEOTIDE SEQUENCE [LARGE SCALE GENOMIC DNA]</scope>
    <source>
        <strain evidence="3">JCM 30846</strain>
    </source>
</reference>
<gene>
    <name evidence="2" type="ORF">GCM10023082_28570</name>
</gene>
<organism evidence="2 3">
    <name type="scientific">Streptomyces tremellae</name>
    <dbReference type="NCBI Taxonomy" id="1124239"/>
    <lineage>
        <taxon>Bacteria</taxon>
        <taxon>Bacillati</taxon>
        <taxon>Actinomycetota</taxon>
        <taxon>Actinomycetes</taxon>
        <taxon>Kitasatosporales</taxon>
        <taxon>Streptomycetaceae</taxon>
        <taxon>Streptomyces</taxon>
    </lineage>
</organism>
<dbReference type="Proteomes" id="UP001499884">
    <property type="component" value="Unassembled WGS sequence"/>
</dbReference>
<proteinExistence type="predicted"/>
<sequence length="72" mass="7555">MAGRNATSGGSSETEVKDETAMPTGPPRASREVTAATPLGKCPRTDLNRAESMSELVSMLATYKHAYALARG</sequence>
<accession>A0ABP7F1C6</accession>
<evidence type="ECO:0000256" key="1">
    <source>
        <dbReference type="SAM" id="MobiDB-lite"/>
    </source>
</evidence>